<dbReference type="GO" id="GO:0004383">
    <property type="term" value="F:guanylate cyclase activity"/>
    <property type="evidence" value="ECO:0007669"/>
    <property type="project" value="UniProtKB-EC"/>
</dbReference>
<organism evidence="18 19">
    <name type="scientific">Actinia tenebrosa</name>
    <name type="common">Australian red waratah sea anemone</name>
    <dbReference type="NCBI Taxonomy" id="6105"/>
    <lineage>
        <taxon>Eukaryota</taxon>
        <taxon>Metazoa</taxon>
        <taxon>Cnidaria</taxon>
        <taxon>Anthozoa</taxon>
        <taxon>Hexacorallia</taxon>
        <taxon>Actiniaria</taxon>
        <taxon>Actiniidae</taxon>
        <taxon>Actinia</taxon>
    </lineage>
</organism>
<accession>A0A6P8HEU2</accession>
<dbReference type="GO" id="GO:0020037">
    <property type="term" value="F:heme binding"/>
    <property type="evidence" value="ECO:0007669"/>
    <property type="project" value="InterPro"/>
</dbReference>
<dbReference type="InterPro" id="IPR038158">
    <property type="entry name" value="H-NOX_domain_sf"/>
</dbReference>
<keyword evidence="11" id="KW-0141">cGMP biosynthesis</keyword>
<keyword evidence="4" id="KW-0963">Cytoplasm</keyword>
<evidence type="ECO:0000256" key="5">
    <source>
        <dbReference type="ARBA" id="ARBA00022617"/>
    </source>
</evidence>
<dbReference type="InterPro" id="IPR011645">
    <property type="entry name" value="HNOB_dom_associated"/>
</dbReference>
<dbReference type="Pfam" id="PF00211">
    <property type="entry name" value="Guanylate_cyc"/>
    <property type="match status" value="1"/>
</dbReference>
<dbReference type="InterPro" id="IPR001054">
    <property type="entry name" value="A/G_cyclase"/>
</dbReference>
<dbReference type="FunFam" id="3.30.70.1230:FF:000005">
    <property type="entry name" value="Guanylate cyclase soluble subunit beta-1"/>
    <property type="match status" value="1"/>
</dbReference>
<dbReference type="PROSITE" id="PS00452">
    <property type="entry name" value="GUANYLATE_CYCLASE_1"/>
    <property type="match status" value="1"/>
</dbReference>
<evidence type="ECO:0000256" key="13">
    <source>
        <dbReference type="ARBA" id="ARBA00039698"/>
    </source>
</evidence>
<evidence type="ECO:0000256" key="3">
    <source>
        <dbReference type="ARBA" id="ARBA00012202"/>
    </source>
</evidence>
<dbReference type="Proteomes" id="UP000515163">
    <property type="component" value="Unplaced"/>
</dbReference>
<dbReference type="PANTHER" id="PTHR45655">
    <property type="entry name" value="GUANYLATE CYCLASE SOLUBLE SUBUNIT BETA-2"/>
    <property type="match status" value="1"/>
</dbReference>
<evidence type="ECO:0000256" key="4">
    <source>
        <dbReference type="ARBA" id="ARBA00022490"/>
    </source>
</evidence>
<evidence type="ECO:0000313" key="18">
    <source>
        <dbReference type="Proteomes" id="UP000515163"/>
    </source>
</evidence>
<dbReference type="SUPFAM" id="SSF111126">
    <property type="entry name" value="Ligand-binding domain in the NO signalling and Golgi transport"/>
    <property type="match status" value="1"/>
</dbReference>
<proteinExistence type="inferred from homology"/>
<dbReference type="Pfam" id="PF07700">
    <property type="entry name" value="HNOB"/>
    <property type="match status" value="1"/>
</dbReference>
<dbReference type="PANTHER" id="PTHR45655:SF2">
    <property type="entry name" value="GUANYLATE CYCLASE SOLUBLE SUBUNIT BETA-1"/>
    <property type="match status" value="1"/>
</dbReference>
<evidence type="ECO:0000256" key="1">
    <source>
        <dbReference type="ARBA" id="ARBA00001971"/>
    </source>
</evidence>
<evidence type="ECO:0000256" key="8">
    <source>
        <dbReference type="ARBA" id="ARBA00023004"/>
    </source>
</evidence>
<dbReference type="RefSeq" id="XP_031554939.1">
    <property type="nucleotide sequence ID" value="XM_031699079.1"/>
</dbReference>
<keyword evidence="18" id="KW-1185">Reference proteome</keyword>
<dbReference type="FunFam" id="3.30.450.260:FF:000002">
    <property type="entry name" value="guanylate cyclase soluble subunit alpha-2"/>
    <property type="match status" value="1"/>
</dbReference>
<evidence type="ECO:0000256" key="9">
    <source>
        <dbReference type="ARBA" id="ARBA00023134"/>
    </source>
</evidence>
<dbReference type="GO" id="GO:0019934">
    <property type="term" value="P:cGMP-mediated signaling"/>
    <property type="evidence" value="ECO:0007669"/>
    <property type="project" value="TreeGrafter"/>
</dbReference>
<dbReference type="InterPro" id="IPR029787">
    <property type="entry name" value="Nucleotide_cyclase"/>
</dbReference>
<keyword evidence="6" id="KW-0479">Metal-binding</keyword>
<comment type="cofactor">
    <cofactor evidence="1">
        <name>heme</name>
        <dbReference type="ChEBI" id="CHEBI:30413"/>
    </cofactor>
</comment>
<keyword evidence="7" id="KW-0547">Nucleotide-binding</keyword>
<dbReference type="GO" id="GO:0005525">
    <property type="term" value="F:GTP binding"/>
    <property type="evidence" value="ECO:0007669"/>
    <property type="project" value="UniProtKB-KW"/>
</dbReference>
<keyword evidence="10 16" id="KW-0456">Lyase</keyword>
<dbReference type="OrthoDB" id="6127067at2759"/>
<comment type="function">
    <text evidence="12">Mediates responses to nitric oxide (NO) by catalyzing the biosynthesis of the signaling molecule cGMP.</text>
</comment>
<dbReference type="Gene3D" id="6.10.250.780">
    <property type="match status" value="1"/>
</dbReference>
<dbReference type="CDD" id="cd07302">
    <property type="entry name" value="CHD"/>
    <property type="match status" value="1"/>
</dbReference>
<gene>
    <name evidence="19" type="primary">LOC116291860</name>
</gene>
<dbReference type="Gene3D" id="3.30.70.1230">
    <property type="entry name" value="Nucleotide cyclase"/>
    <property type="match status" value="1"/>
</dbReference>
<evidence type="ECO:0000256" key="10">
    <source>
        <dbReference type="ARBA" id="ARBA00023239"/>
    </source>
</evidence>
<evidence type="ECO:0000256" key="14">
    <source>
        <dbReference type="ARBA" id="ARBA00041698"/>
    </source>
</evidence>
<protein>
    <recommendedName>
        <fullName evidence="13">Guanylate cyclase soluble subunit beta-1</fullName>
        <ecNumber evidence="3">4.6.1.2</ecNumber>
    </recommendedName>
    <alternativeName>
        <fullName evidence="14">Guanylate cyclase soluble subunit beta-3</fullName>
    </alternativeName>
    <alternativeName>
        <fullName evidence="15">Soluble guanylate cyclase small subunit</fullName>
    </alternativeName>
</protein>
<evidence type="ECO:0000256" key="11">
    <source>
        <dbReference type="ARBA" id="ARBA00023293"/>
    </source>
</evidence>
<evidence type="ECO:0000256" key="15">
    <source>
        <dbReference type="ARBA" id="ARBA00043208"/>
    </source>
</evidence>
<dbReference type="SUPFAM" id="SSF55073">
    <property type="entry name" value="Nucleotide cyclase"/>
    <property type="match status" value="1"/>
</dbReference>
<keyword evidence="9" id="KW-0342">GTP-binding</keyword>
<reference evidence="19" key="1">
    <citation type="submission" date="2025-08" db="UniProtKB">
        <authorList>
            <consortium name="RefSeq"/>
        </authorList>
    </citation>
    <scope>IDENTIFICATION</scope>
    <source>
        <tissue evidence="19">Tentacle</tissue>
    </source>
</reference>
<keyword evidence="8" id="KW-0408">Iron</keyword>
<dbReference type="GO" id="GO:0070482">
    <property type="term" value="P:response to oxygen levels"/>
    <property type="evidence" value="ECO:0007669"/>
    <property type="project" value="TreeGrafter"/>
</dbReference>
<evidence type="ECO:0000256" key="6">
    <source>
        <dbReference type="ARBA" id="ARBA00022723"/>
    </source>
</evidence>
<dbReference type="AlphaFoldDB" id="A0A6P8HEU2"/>
<evidence type="ECO:0000313" key="19">
    <source>
        <dbReference type="RefSeq" id="XP_031554939.1"/>
    </source>
</evidence>
<dbReference type="GeneID" id="116291860"/>
<evidence type="ECO:0000256" key="2">
    <source>
        <dbReference type="ARBA" id="ARBA00004496"/>
    </source>
</evidence>
<evidence type="ECO:0000256" key="16">
    <source>
        <dbReference type="RuleBase" id="RU000405"/>
    </source>
</evidence>
<evidence type="ECO:0000259" key="17">
    <source>
        <dbReference type="PROSITE" id="PS50125"/>
    </source>
</evidence>
<keyword evidence="5" id="KW-0349">Heme</keyword>
<dbReference type="EC" id="4.6.1.2" evidence="3"/>
<dbReference type="GO" id="GO:0046872">
    <property type="term" value="F:metal ion binding"/>
    <property type="evidence" value="ECO:0007669"/>
    <property type="project" value="UniProtKB-KW"/>
</dbReference>
<evidence type="ECO:0000256" key="12">
    <source>
        <dbReference type="ARBA" id="ARBA00037442"/>
    </source>
</evidence>
<dbReference type="Pfam" id="PF07701">
    <property type="entry name" value="HNOBA"/>
    <property type="match status" value="1"/>
</dbReference>
<dbReference type="Gene3D" id="3.30.450.260">
    <property type="entry name" value="Haem NO binding associated domain"/>
    <property type="match status" value="1"/>
</dbReference>
<dbReference type="SMART" id="SM00044">
    <property type="entry name" value="CYCc"/>
    <property type="match status" value="1"/>
</dbReference>
<dbReference type="InterPro" id="IPR011644">
    <property type="entry name" value="Heme_NO-bd"/>
</dbReference>
<dbReference type="InParanoid" id="A0A6P8HEU2"/>
<comment type="similarity">
    <text evidence="16">Belongs to the adenylyl cyclase class-4/guanylyl cyclase family.</text>
</comment>
<feature type="domain" description="Guanylate cyclase" evidence="17">
    <location>
        <begin position="432"/>
        <end position="560"/>
    </location>
</feature>
<dbReference type="KEGG" id="aten:116291860"/>
<evidence type="ECO:0000256" key="7">
    <source>
        <dbReference type="ARBA" id="ARBA00022741"/>
    </source>
</evidence>
<dbReference type="InterPro" id="IPR042463">
    <property type="entry name" value="HNOB_dom_associated_sf"/>
</dbReference>
<dbReference type="InterPro" id="IPR024096">
    <property type="entry name" value="NO_sig/Golgi_transp_ligand-bd"/>
</dbReference>
<dbReference type="InterPro" id="IPR018297">
    <property type="entry name" value="A/G_cyclase_CS"/>
</dbReference>
<name>A0A6P8HEU2_ACTTE</name>
<comment type="subcellular location">
    <subcellularLocation>
        <location evidence="2">Cytoplasm</location>
    </subcellularLocation>
</comment>
<dbReference type="PROSITE" id="PS50125">
    <property type="entry name" value="GUANYLATE_CYCLASE_2"/>
    <property type="match status" value="1"/>
</dbReference>
<sequence>MYGYINRALQDLVVRDYGFEAWINILKRANVDLGEANEFNERRIYDDQNTTDLLTIAVEVLGVTKNSILEDFGTMFFEHCQKSGFDLMLQTLGGTLKDFFNSLDGLHEQMLLLYPGMRSPSFRAKESKYGRRLEIYYSSERTGLEYFVVGLIKAAACKLFGISVNVKVLSSISADSPWSKILVLPQSDKDLVYILPKDETMQLREKELSVITLGSRISSATFCRACPFHLMFDSNMVIYQSGISVCRVLPAIKVGRTNFKDVFECIRPPIKLTFNNILDFINKVFIVKTKEGLLDSASLTTVTEDDFGKLESPSMRFRGQMLYLPESDSVVYLASPSVVNLDGLNEKGLYLSDIPIHDATRDLILLSEQHNAEFKLSQRLEILTDKLQQTSRELQSEQQLTDRLLYSILPASVANDLRLRKPVMAKKYEIVTILFSGIVNFSSLCNETREPMEIVELLNEVYVKFDSLTDGNDEVYKVETVGDKYMAVSGLPTKCEKHAVNIAELALDMIDVVKGVNARGSQLQITIGIHSGEVVAGVVGQKKPRYCLFGNSVNLTSRTETTGLKGKINVSEYAYRCLLCQTQDKFVFKRRGPVIMKGKKEPMITFILTDKKN</sequence>
<dbReference type="Gene3D" id="3.90.1520.10">
    <property type="entry name" value="H-NOX domain"/>
    <property type="match status" value="1"/>
</dbReference>
<dbReference type="GO" id="GO:0008074">
    <property type="term" value="C:guanylate cyclase complex, soluble"/>
    <property type="evidence" value="ECO:0007669"/>
    <property type="project" value="TreeGrafter"/>
</dbReference>